<proteinExistence type="predicted"/>
<dbReference type="InterPro" id="IPR001173">
    <property type="entry name" value="Glyco_trans_2-like"/>
</dbReference>
<dbReference type="PANTHER" id="PTHR43685">
    <property type="entry name" value="GLYCOSYLTRANSFERASE"/>
    <property type="match status" value="1"/>
</dbReference>
<sequence length="453" mass="49001">MSVTVVIPTTLERPTVRATVESAVAAAVASDPRAEVLVVVNGTPPSSDPLAHLGSPHVRVIRVPRRSAPAARNAALDRALHDTVLFTDDDCRLPPTWCADLAASLRAPGEVAVAAPVRAEGQGPLLAYMNHQRLFDAPPDGAGGARYVVTANCGVRRDRLPHGIRFDDVHFNNAAEDADFGLRLRAAGHPIRWLAGAPPVAHRLSGAVAEISRRWLRYGRAHVRLHTRKLHPGTALGGVHRWYAAMCHETERSHRCFSEIPDPALREAFTAYDLILGASFLIGYLEELGAEWGRPLITVDHDKLTAGWERVAMWQEERLIQATGAVSTAPSTEVSSVAPAAPDYRRFGAASGGQLPVPEWCGDLLRSHTRLRHDGDDAACERDLAAFLRSPHPATPGPTAEALHRAWTSCPGGVPRDADEADAVLRGAGECYREGSRILEAYLWKRPLSGSRA</sequence>
<accession>A0ABN0ZJ83</accession>
<organism evidence="2 3">
    <name type="scientific">Streptomyces olivaceiscleroticus</name>
    <dbReference type="NCBI Taxonomy" id="68245"/>
    <lineage>
        <taxon>Bacteria</taxon>
        <taxon>Bacillati</taxon>
        <taxon>Actinomycetota</taxon>
        <taxon>Actinomycetes</taxon>
        <taxon>Kitasatosporales</taxon>
        <taxon>Streptomycetaceae</taxon>
        <taxon>Streptomyces</taxon>
    </lineage>
</organism>
<dbReference type="EMBL" id="BAAABY010000009">
    <property type="protein sequence ID" value="GAA0449559.1"/>
    <property type="molecule type" value="Genomic_DNA"/>
</dbReference>
<evidence type="ECO:0000259" key="1">
    <source>
        <dbReference type="Pfam" id="PF00535"/>
    </source>
</evidence>
<dbReference type="InterPro" id="IPR029044">
    <property type="entry name" value="Nucleotide-diphossugar_trans"/>
</dbReference>
<dbReference type="SUPFAM" id="SSF53448">
    <property type="entry name" value="Nucleotide-diphospho-sugar transferases"/>
    <property type="match status" value="1"/>
</dbReference>
<protein>
    <recommendedName>
        <fullName evidence="1">Glycosyltransferase 2-like domain-containing protein</fullName>
    </recommendedName>
</protein>
<reference evidence="2 3" key="1">
    <citation type="journal article" date="2019" name="Int. J. Syst. Evol. Microbiol.">
        <title>The Global Catalogue of Microorganisms (GCM) 10K type strain sequencing project: providing services to taxonomists for standard genome sequencing and annotation.</title>
        <authorList>
            <consortium name="The Broad Institute Genomics Platform"/>
            <consortium name="The Broad Institute Genome Sequencing Center for Infectious Disease"/>
            <person name="Wu L."/>
            <person name="Ma J."/>
        </authorList>
    </citation>
    <scope>NUCLEOTIDE SEQUENCE [LARGE SCALE GENOMIC DNA]</scope>
    <source>
        <strain evidence="2 3">JCM 4805</strain>
    </source>
</reference>
<name>A0ABN0ZJ83_9ACTN</name>
<dbReference type="Proteomes" id="UP001500909">
    <property type="component" value="Unassembled WGS sequence"/>
</dbReference>
<dbReference type="Gene3D" id="3.90.550.10">
    <property type="entry name" value="Spore Coat Polysaccharide Biosynthesis Protein SpsA, Chain A"/>
    <property type="match status" value="1"/>
</dbReference>
<dbReference type="RefSeq" id="WP_346093571.1">
    <property type="nucleotide sequence ID" value="NZ_BAAABY010000009.1"/>
</dbReference>
<evidence type="ECO:0000313" key="2">
    <source>
        <dbReference type="EMBL" id="GAA0449559.1"/>
    </source>
</evidence>
<dbReference type="Pfam" id="PF00535">
    <property type="entry name" value="Glycos_transf_2"/>
    <property type="match status" value="1"/>
</dbReference>
<evidence type="ECO:0000313" key="3">
    <source>
        <dbReference type="Proteomes" id="UP001500909"/>
    </source>
</evidence>
<comment type="caution">
    <text evidence="2">The sequence shown here is derived from an EMBL/GenBank/DDBJ whole genome shotgun (WGS) entry which is preliminary data.</text>
</comment>
<dbReference type="PANTHER" id="PTHR43685:SF2">
    <property type="entry name" value="GLYCOSYLTRANSFERASE 2-LIKE DOMAIN-CONTAINING PROTEIN"/>
    <property type="match status" value="1"/>
</dbReference>
<feature type="domain" description="Glycosyltransferase 2-like" evidence="1">
    <location>
        <begin position="4"/>
        <end position="132"/>
    </location>
</feature>
<gene>
    <name evidence="2" type="ORF">GCM10010361_12010</name>
</gene>
<keyword evidence="3" id="KW-1185">Reference proteome</keyword>
<dbReference type="InterPro" id="IPR050834">
    <property type="entry name" value="Glycosyltransf_2"/>
</dbReference>